<dbReference type="CDD" id="cd17040">
    <property type="entry name" value="Ubl_MoaD_like"/>
    <property type="match status" value="1"/>
</dbReference>
<dbReference type="InterPro" id="IPR052045">
    <property type="entry name" value="Sulfur_Carrier/Prot_Modifier"/>
</dbReference>
<dbReference type="Proteomes" id="UP000599391">
    <property type="component" value="Unassembled WGS sequence"/>
</dbReference>
<dbReference type="SUPFAM" id="SSF54285">
    <property type="entry name" value="MoaD/ThiS"/>
    <property type="match status" value="1"/>
</dbReference>
<dbReference type="AlphaFoldDB" id="A0A8J7HH48"/>
<dbReference type="RefSeq" id="WP_214441186.1">
    <property type="nucleotide sequence ID" value="NZ_JAECZB010000086.1"/>
</dbReference>
<accession>A0A8J7HH48</accession>
<dbReference type="Pfam" id="PF02597">
    <property type="entry name" value="ThiS"/>
    <property type="match status" value="1"/>
</dbReference>
<dbReference type="InterPro" id="IPR016155">
    <property type="entry name" value="Mopterin_synth/thiamin_S_b"/>
</dbReference>
<reference evidence="1 2" key="1">
    <citation type="journal article" date="2021" name="Int. J. Syst. Evol. Microbiol.">
        <title>Amazonocrinis nigriterrae gen. nov., sp. nov., Atlanticothrix silvestris gen. nov., sp. nov. and Dendronalium phyllosphericum gen. nov., sp. nov., nostocacean cyanobacteria from Brazilian environments.</title>
        <authorList>
            <person name="Alvarenga D.O."/>
            <person name="Andreote A.P.D."/>
            <person name="Branco L.H.Z."/>
            <person name="Delbaje E."/>
            <person name="Cruz R.B."/>
            <person name="Varani A.M."/>
            <person name="Fiore M.F."/>
        </authorList>
    </citation>
    <scope>NUCLEOTIDE SEQUENCE [LARGE SCALE GENOMIC DNA]</scope>
    <source>
        <strain evidence="1 2">CENA357</strain>
    </source>
</reference>
<dbReference type="InterPro" id="IPR003749">
    <property type="entry name" value="ThiS/MoaD-like"/>
</dbReference>
<evidence type="ECO:0000313" key="1">
    <source>
        <dbReference type="EMBL" id="MBH8554956.1"/>
    </source>
</evidence>
<dbReference type="PANTHER" id="PTHR38031">
    <property type="entry name" value="SULFUR CARRIER PROTEIN SLR0821-RELATED"/>
    <property type="match status" value="1"/>
</dbReference>
<proteinExistence type="predicted"/>
<dbReference type="Gene3D" id="3.10.20.30">
    <property type="match status" value="1"/>
</dbReference>
<name>A0A8J7HH48_9CYAN</name>
<protein>
    <submittedName>
        <fullName evidence="1">MoaD/ThiS family protein</fullName>
    </submittedName>
</protein>
<organism evidence="1 2">
    <name type="scientific">Atlanticothrix silvestris CENA357</name>
    <dbReference type="NCBI Taxonomy" id="1725252"/>
    <lineage>
        <taxon>Bacteria</taxon>
        <taxon>Bacillati</taxon>
        <taxon>Cyanobacteriota</taxon>
        <taxon>Cyanophyceae</taxon>
        <taxon>Nostocales</taxon>
        <taxon>Nodulariaceae</taxon>
        <taxon>Atlanticothrix</taxon>
        <taxon>Atlanticothrix silvestris</taxon>
    </lineage>
</organism>
<comment type="caution">
    <text evidence="1">The sequence shown here is derived from an EMBL/GenBank/DDBJ whole genome shotgun (WGS) entry which is preliminary data.</text>
</comment>
<evidence type="ECO:0000313" key="2">
    <source>
        <dbReference type="Proteomes" id="UP000599391"/>
    </source>
</evidence>
<sequence>MVTINIPKVLQKLTNYQEIIETKGSTIDEALNNLCESYENLKAHIYYPNGIVKSHILLAVNGNQVGSETVLNEGDSIDIIIAAAGGYS</sequence>
<gene>
    <name evidence="1" type="ORF">I8751_21925</name>
</gene>
<dbReference type="PANTHER" id="PTHR38031:SF1">
    <property type="entry name" value="SULFUR CARRIER PROTEIN CYSO"/>
    <property type="match status" value="1"/>
</dbReference>
<keyword evidence="2" id="KW-1185">Reference proteome</keyword>
<dbReference type="InterPro" id="IPR012675">
    <property type="entry name" value="Beta-grasp_dom_sf"/>
</dbReference>
<dbReference type="EMBL" id="JAECZB010000086">
    <property type="protein sequence ID" value="MBH8554956.1"/>
    <property type="molecule type" value="Genomic_DNA"/>
</dbReference>